<keyword evidence="1" id="KW-0732">Signal</keyword>
<dbReference type="SUPFAM" id="SSF54593">
    <property type="entry name" value="Glyoxalase/Bleomycin resistance protein/Dihydroxybiphenyl dioxygenase"/>
    <property type="match status" value="1"/>
</dbReference>
<dbReference type="OrthoDB" id="9795306at2"/>
<proteinExistence type="predicted"/>
<dbReference type="Gene3D" id="3.30.720.120">
    <property type="match status" value="1"/>
</dbReference>
<gene>
    <name evidence="3" type="ORF">EV378_4108</name>
</gene>
<evidence type="ECO:0000313" key="3">
    <source>
        <dbReference type="EMBL" id="TCK20158.1"/>
    </source>
</evidence>
<evidence type="ECO:0000259" key="2">
    <source>
        <dbReference type="Pfam" id="PF18029"/>
    </source>
</evidence>
<organism evidence="3 4">
    <name type="scientific">Pseudonocardia endophytica</name>
    <dbReference type="NCBI Taxonomy" id="401976"/>
    <lineage>
        <taxon>Bacteria</taxon>
        <taxon>Bacillati</taxon>
        <taxon>Actinomycetota</taxon>
        <taxon>Actinomycetes</taxon>
        <taxon>Pseudonocardiales</taxon>
        <taxon>Pseudonocardiaceae</taxon>
        <taxon>Pseudonocardia</taxon>
    </lineage>
</organism>
<keyword evidence="4" id="KW-1185">Reference proteome</keyword>
<dbReference type="InterPro" id="IPR041581">
    <property type="entry name" value="Glyoxalase_6"/>
</dbReference>
<comment type="caution">
    <text evidence="3">The sequence shown here is derived from an EMBL/GenBank/DDBJ whole genome shotgun (WGS) entry which is preliminary data.</text>
</comment>
<feature type="chain" id="PRO_5038742804" description="Glyoxalase-like domain-containing protein" evidence="1">
    <location>
        <begin position="24"/>
        <end position="124"/>
    </location>
</feature>
<evidence type="ECO:0000256" key="1">
    <source>
        <dbReference type="SAM" id="SignalP"/>
    </source>
</evidence>
<accession>A0A4R1HEW0</accession>
<dbReference type="EMBL" id="SMFZ01000002">
    <property type="protein sequence ID" value="TCK20158.1"/>
    <property type="molecule type" value="Genomic_DNA"/>
</dbReference>
<feature type="signal peptide" evidence="1">
    <location>
        <begin position="1"/>
        <end position="23"/>
    </location>
</feature>
<name>A0A4R1HEW0_PSEEN</name>
<dbReference type="Pfam" id="PF18029">
    <property type="entry name" value="Glyoxalase_6"/>
    <property type="match status" value="1"/>
</dbReference>
<dbReference type="Proteomes" id="UP000295560">
    <property type="component" value="Unassembled WGS sequence"/>
</dbReference>
<sequence length="124" mass="13353">MSNAIRGYLGVIPCLLYSNPSAAADWIAQVLGFRESPRCAEQCRCAAGQVELERRDGAILVLGRSDTSWRGTRSHTRVIVDDVDDTCLRALCAGGAVERGPTDEPSALVSDPEGNRWELVPAPV</sequence>
<dbReference type="InterPro" id="IPR029068">
    <property type="entry name" value="Glyas_Bleomycin-R_OHBP_Dase"/>
</dbReference>
<protein>
    <recommendedName>
        <fullName evidence="2">Glyoxalase-like domain-containing protein</fullName>
    </recommendedName>
</protein>
<evidence type="ECO:0000313" key="4">
    <source>
        <dbReference type="Proteomes" id="UP000295560"/>
    </source>
</evidence>
<dbReference type="RefSeq" id="WP_132428710.1">
    <property type="nucleotide sequence ID" value="NZ_SMFZ01000002.1"/>
</dbReference>
<dbReference type="Gene3D" id="3.30.720.110">
    <property type="match status" value="1"/>
</dbReference>
<feature type="domain" description="Glyoxalase-like" evidence="2">
    <location>
        <begin position="18"/>
        <end position="120"/>
    </location>
</feature>
<dbReference type="AlphaFoldDB" id="A0A4R1HEW0"/>
<reference evidence="3 4" key="1">
    <citation type="submission" date="2019-03" db="EMBL/GenBank/DDBJ databases">
        <title>Sequencing the genomes of 1000 actinobacteria strains.</title>
        <authorList>
            <person name="Klenk H.-P."/>
        </authorList>
    </citation>
    <scope>NUCLEOTIDE SEQUENCE [LARGE SCALE GENOMIC DNA]</scope>
    <source>
        <strain evidence="3 4">DSM 44969</strain>
    </source>
</reference>